<reference evidence="2" key="1">
    <citation type="submission" date="2017-04" db="EMBL/GenBank/DDBJ databases">
        <authorList>
            <person name="Varghese N."/>
            <person name="Submissions S."/>
        </authorList>
    </citation>
    <scope>NUCLEOTIDE SEQUENCE [LARGE SCALE GENOMIC DNA]</scope>
    <source>
        <strain evidence="2">DSM 4125</strain>
    </source>
</reference>
<dbReference type="EMBL" id="FXAW01000002">
    <property type="protein sequence ID" value="SMG23364.1"/>
    <property type="molecule type" value="Genomic_DNA"/>
</dbReference>
<sequence length="46" mass="5169">MGDSVNKGFPITFTQYKIDSPKAVFGTIKADDELEISFKITFKLIN</sequence>
<protein>
    <recommendedName>
        <fullName evidence="3">YceI-like domain-containing protein</fullName>
    </recommendedName>
</protein>
<accession>A0A1X7J8Q7</accession>
<gene>
    <name evidence="1" type="ORF">SAMN05661096_01369</name>
</gene>
<dbReference type="Proteomes" id="UP000193804">
    <property type="component" value="Unassembled WGS sequence"/>
</dbReference>
<proteinExistence type="predicted"/>
<evidence type="ECO:0000313" key="2">
    <source>
        <dbReference type="Proteomes" id="UP000193804"/>
    </source>
</evidence>
<organism evidence="1 2">
    <name type="scientific">Marivirga sericea</name>
    <dbReference type="NCBI Taxonomy" id="1028"/>
    <lineage>
        <taxon>Bacteria</taxon>
        <taxon>Pseudomonadati</taxon>
        <taxon>Bacteroidota</taxon>
        <taxon>Cytophagia</taxon>
        <taxon>Cytophagales</taxon>
        <taxon>Marivirgaceae</taxon>
        <taxon>Marivirga</taxon>
    </lineage>
</organism>
<dbReference type="STRING" id="1028.SAMN05661096_01369"/>
<name>A0A1X7J8Q7_9BACT</name>
<evidence type="ECO:0008006" key="3">
    <source>
        <dbReference type="Google" id="ProtNLM"/>
    </source>
</evidence>
<dbReference type="AlphaFoldDB" id="A0A1X7J8Q7"/>
<keyword evidence="2" id="KW-1185">Reference proteome</keyword>
<evidence type="ECO:0000313" key="1">
    <source>
        <dbReference type="EMBL" id="SMG23364.1"/>
    </source>
</evidence>